<dbReference type="PANTHER" id="PTHR10953:SF29">
    <property type="entry name" value="NEDD8-ACTIVATING ENZYME E1 REGULATORY SUBUNIT"/>
    <property type="match status" value="1"/>
</dbReference>
<keyword evidence="4 5" id="KW-0833">Ubl conjugation pathway</keyword>
<name>A0ABN7SAM2_OIKDI</name>
<evidence type="ECO:0000256" key="2">
    <source>
        <dbReference type="ARBA" id="ARBA00006868"/>
    </source>
</evidence>
<comment type="pathway">
    <text evidence="1 5">Protein modification; protein neddylation.</text>
</comment>
<dbReference type="InterPro" id="IPR035985">
    <property type="entry name" value="Ubiquitin-activating_enz"/>
</dbReference>
<dbReference type="PANTHER" id="PTHR10953">
    <property type="entry name" value="UBIQUITIN-ACTIVATING ENZYME E1"/>
    <property type="match status" value="1"/>
</dbReference>
<dbReference type="InterPro" id="IPR000594">
    <property type="entry name" value="ThiF_NAD_FAD-bd"/>
</dbReference>
<protein>
    <recommendedName>
        <fullName evidence="3 5">NEDD8-activating enzyme E1 regulatory subunit</fullName>
    </recommendedName>
</protein>
<dbReference type="PIRSF" id="PIRSF039099">
    <property type="entry name" value="APP-BP1"/>
    <property type="match status" value="1"/>
</dbReference>
<gene>
    <name evidence="7" type="ORF">OKIOD_LOCUS5000</name>
</gene>
<evidence type="ECO:0000313" key="8">
    <source>
        <dbReference type="Proteomes" id="UP001158576"/>
    </source>
</evidence>
<sequence>MPPVHEMCDSPVQQDIRYDRQIRLWGDHGQTALENAHVLVCGVTTTSCETVKSLILPGVGKITLIDHKVVEKEDISSNFFLTKADLGRNRAEAVLSNISELNPSVKVSYDDRNVADVLASGDEFFKKFTVVLVSKIDRKVRRKIEKLLYPLTIPVVLVESTGMFGRIRLLFKEHFVLEARNEHQVPDLRLDNPFPELGEYLQSFDLEKIDDCDHKHVPMIVPLFLALEEWRNENDRRMPDYKGKKAIREKINRIRRSPDEENFDEAIAAVNSMIYERRVPTEIGDFCCEVLKNKSLTPDTPIHWVMFKALHDFINKTNKLPQDPTIPDMFSDSKSFVRLAKLYRDKAQEDVELFKKFLQHHCSSIGIPSPDEKFITRFCSNARGLRVMFCDLDGFENTDPELPTKLPELLQSNEDNLHAFLCFEAALDFEQQFSRHPGTDYEQMLDGQYKDADRLNFFSSKITKALDSSFQLKEDYIDEFLRICGLELNSIATYTGGLAAQETIKLITRQFIPIENTAIYNGITEELQTFVL</sequence>
<evidence type="ECO:0000256" key="5">
    <source>
        <dbReference type="PIRNR" id="PIRNR039099"/>
    </source>
</evidence>
<reference evidence="7 8" key="1">
    <citation type="submission" date="2021-04" db="EMBL/GenBank/DDBJ databases">
        <authorList>
            <person name="Bliznina A."/>
        </authorList>
    </citation>
    <scope>NUCLEOTIDE SEQUENCE [LARGE SCALE GENOMIC DNA]</scope>
</reference>
<dbReference type="InterPro" id="IPR030667">
    <property type="entry name" value="APP-BP1"/>
</dbReference>
<dbReference type="Gene3D" id="3.40.50.720">
    <property type="entry name" value="NAD(P)-binding Rossmann-like Domain"/>
    <property type="match status" value="2"/>
</dbReference>
<keyword evidence="8" id="KW-1185">Reference proteome</keyword>
<feature type="domain" description="THIF-type NAD/FAD binding fold" evidence="6">
    <location>
        <begin position="18"/>
        <end position="528"/>
    </location>
</feature>
<organism evidence="7 8">
    <name type="scientific">Oikopleura dioica</name>
    <name type="common">Tunicate</name>
    <dbReference type="NCBI Taxonomy" id="34765"/>
    <lineage>
        <taxon>Eukaryota</taxon>
        <taxon>Metazoa</taxon>
        <taxon>Chordata</taxon>
        <taxon>Tunicata</taxon>
        <taxon>Appendicularia</taxon>
        <taxon>Copelata</taxon>
        <taxon>Oikopleuridae</taxon>
        <taxon>Oikopleura</taxon>
    </lineage>
</organism>
<evidence type="ECO:0000256" key="3">
    <source>
        <dbReference type="ARBA" id="ARBA00015407"/>
    </source>
</evidence>
<accession>A0ABN7SAM2</accession>
<dbReference type="Pfam" id="PF00899">
    <property type="entry name" value="ThiF"/>
    <property type="match status" value="1"/>
</dbReference>
<comment type="similarity">
    <text evidence="2 5">Belongs to the ubiquitin-activating E1 family. ULA1 subfamily.</text>
</comment>
<dbReference type="SUPFAM" id="SSF69572">
    <property type="entry name" value="Activating enzymes of the ubiquitin-like proteins"/>
    <property type="match status" value="1"/>
</dbReference>
<evidence type="ECO:0000313" key="7">
    <source>
        <dbReference type="EMBL" id="CAG5094310.1"/>
    </source>
</evidence>
<proteinExistence type="inferred from homology"/>
<dbReference type="EMBL" id="OU015569">
    <property type="protein sequence ID" value="CAG5094310.1"/>
    <property type="molecule type" value="Genomic_DNA"/>
</dbReference>
<dbReference type="InterPro" id="IPR045886">
    <property type="entry name" value="ThiF/MoeB/HesA"/>
</dbReference>
<evidence type="ECO:0000256" key="1">
    <source>
        <dbReference type="ARBA" id="ARBA00005032"/>
    </source>
</evidence>
<evidence type="ECO:0000259" key="6">
    <source>
        <dbReference type="Pfam" id="PF00899"/>
    </source>
</evidence>
<dbReference type="Proteomes" id="UP001158576">
    <property type="component" value="Chromosome XSR"/>
</dbReference>
<evidence type="ECO:0000256" key="4">
    <source>
        <dbReference type="ARBA" id="ARBA00022786"/>
    </source>
</evidence>